<evidence type="ECO:0000256" key="5">
    <source>
        <dbReference type="ARBA" id="ARBA00022692"/>
    </source>
</evidence>
<dbReference type="PANTHER" id="PTHR10896:SF30">
    <property type="entry name" value="GALACTOSYLGALACTOSYLXYLOSYLPROTEIN 3-BETA-GLUCURONOSYLTRANSFERASE"/>
    <property type="match status" value="1"/>
</dbReference>
<feature type="region of interest" description="Disordered" evidence="15">
    <location>
        <begin position="309"/>
        <end position="334"/>
    </location>
</feature>
<dbReference type="OMA" id="KQGPESC"/>
<evidence type="ECO:0000256" key="12">
    <source>
        <dbReference type="PIRSR" id="PIRSR605027-3"/>
    </source>
</evidence>
<organism evidence="16 17">
    <name type="scientific">Meloidogyne hapla</name>
    <name type="common">Root-knot nematode worm</name>
    <dbReference type="NCBI Taxonomy" id="6305"/>
    <lineage>
        <taxon>Eukaryota</taxon>
        <taxon>Metazoa</taxon>
        <taxon>Ecdysozoa</taxon>
        <taxon>Nematoda</taxon>
        <taxon>Chromadorea</taxon>
        <taxon>Rhabditida</taxon>
        <taxon>Tylenchina</taxon>
        <taxon>Tylenchomorpha</taxon>
        <taxon>Tylenchoidea</taxon>
        <taxon>Meloidogynidae</taxon>
        <taxon>Meloidogyninae</taxon>
        <taxon>Meloidogyne</taxon>
    </lineage>
</organism>
<evidence type="ECO:0000313" key="16">
    <source>
        <dbReference type="Proteomes" id="UP000095281"/>
    </source>
</evidence>
<evidence type="ECO:0000313" key="17">
    <source>
        <dbReference type="WBParaSite" id="MhA1_Contig681.frz3.fgene1"/>
    </source>
</evidence>
<dbReference type="SUPFAM" id="SSF53448">
    <property type="entry name" value="Nucleotide-diphospho-sugar transferases"/>
    <property type="match status" value="1"/>
</dbReference>
<keyword evidence="12 14" id="KW-0464">Manganese</keyword>
<keyword evidence="16" id="KW-1185">Reference proteome</keyword>
<dbReference type="EC" id="2.4.1.135" evidence="3 14"/>
<reference evidence="17" key="1">
    <citation type="submission" date="2016-11" db="UniProtKB">
        <authorList>
            <consortium name="WormBaseParasite"/>
        </authorList>
    </citation>
    <scope>IDENTIFICATION</scope>
</reference>
<evidence type="ECO:0000256" key="9">
    <source>
        <dbReference type="ARBA" id="ARBA00023180"/>
    </source>
</evidence>
<accession>A0A1I8BVR9</accession>
<evidence type="ECO:0000256" key="4">
    <source>
        <dbReference type="ARBA" id="ARBA00022679"/>
    </source>
</evidence>
<keyword evidence="9" id="KW-0325">Glycoprotein</keyword>
<dbReference type="InterPro" id="IPR029044">
    <property type="entry name" value="Nucleotide-diphossugar_trans"/>
</dbReference>
<keyword evidence="7 14" id="KW-1133">Transmembrane helix</keyword>
<evidence type="ECO:0000256" key="10">
    <source>
        <dbReference type="ARBA" id="ARBA00047979"/>
    </source>
</evidence>
<comment type="subcellular location">
    <subcellularLocation>
        <location evidence="14">Golgi apparatus membrane</location>
        <topology evidence="14">Single-pass type II membrane protein</topology>
    </subcellularLocation>
    <subcellularLocation>
        <location evidence="1">Membrane</location>
        <topology evidence="1">Single-pass type II membrane protein</topology>
    </subcellularLocation>
</comment>
<dbReference type="WBParaSite" id="MhA1_Contig681.frz3.fgene1">
    <property type="protein sequence ID" value="MhA1_Contig681.frz3.fgene1"/>
    <property type="gene ID" value="MhA1_Contig681.frz3.fgene1"/>
</dbReference>
<dbReference type="Gene3D" id="3.90.550.10">
    <property type="entry name" value="Spore Coat Polysaccharide Biosynthesis Protein SpsA, Chain A"/>
    <property type="match status" value="1"/>
</dbReference>
<evidence type="ECO:0000256" key="7">
    <source>
        <dbReference type="ARBA" id="ARBA00022989"/>
    </source>
</evidence>
<dbReference type="GO" id="GO:0005975">
    <property type="term" value="P:carbohydrate metabolic process"/>
    <property type="evidence" value="ECO:0007669"/>
    <property type="project" value="TreeGrafter"/>
</dbReference>
<protein>
    <recommendedName>
        <fullName evidence="3 14">Galactosylgalactosylxylosylprotein 3-beta-glucuronosyltransferase</fullName>
        <ecNumber evidence="3 14">2.4.1.135</ecNumber>
    </recommendedName>
</protein>
<dbReference type="PANTHER" id="PTHR10896">
    <property type="entry name" value="GALACTOSYLGALACTOSYLXYLOSYLPROTEIN 3-BETA-GLUCURONOSYLTRANSFERASE BETA-1,3-GLUCURONYLTRANSFERASE"/>
    <property type="match status" value="1"/>
</dbReference>
<keyword evidence="5 14" id="KW-0812">Transmembrane</keyword>
<dbReference type="FunFam" id="3.90.550.10:FF:000147">
    <property type="entry name" value="Galactosylgalactosylxylosylprotein 3-beta-glucuronosyltransferase"/>
    <property type="match status" value="1"/>
</dbReference>
<dbReference type="GO" id="GO:0050650">
    <property type="term" value="P:chondroitin sulfate proteoglycan biosynthetic process"/>
    <property type="evidence" value="ECO:0007669"/>
    <property type="project" value="TreeGrafter"/>
</dbReference>
<feature type="binding site" evidence="12">
    <location>
        <position position="185"/>
    </location>
    <ligand>
        <name>Mn(2+)</name>
        <dbReference type="ChEBI" id="CHEBI:29035"/>
    </ligand>
</feature>
<comment type="pathway">
    <text evidence="14">Protein modification; protein glycosylation.</text>
</comment>
<dbReference type="InterPro" id="IPR005027">
    <property type="entry name" value="Glyco_trans_43"/>
</dbReference>
<sequence>MIPSNSFLQFSSYKSRPFCVLLRKLLRIIILIICILFILIFIIYFSGYQNFQGLNRFGSNQTLNHKSHINANDQETIDQSEETFIFIITPTYKRLERLAEMTRLSQTLMHVENIKWIVVEDGYKTVPAVESILKRSGIPYIYIATTTKTGFPTRGWCQRNEALKYLRKNYANYENNAVVYFADDDNTYDIRLFDNYIRQVETIGVWAVGLVGTALVEAPHVEHGLITSWDILVLKHRKFGVDMAGFAVNLQLILRTNAAFHRYCRNFAPENCFLVQLGIPLEMVRPFGWNDQPKELLVWHTKSIKDYPRNGSSHGYVTEAKNDEDYNSKNSENQ</sequence>
<comment type="catalytic activity">
    <reaction evidence="10 14">
        <text>3-O-(beta-D-galactosyl-(1-&gt;3)-beta-D-galactosyl-(1-&gt;4)-beta-D-xylosyl)-L-seryl-[protein] + UDP-alpha-D-glucuronate = 3-O-(beta-D-GlcA-(1-&gt;3)-beta-D-Gal-(1-&gt;3)-beta-D-Gal-(1-&gt;4)-beta-D-Xyl)-L-seryl-[protein] + UDP + H(+)</text>
        <dbReference type="Rhea" id="RHEA:24168"/>
        <dbReference type="Rhea" id="RHEA-COMP:12571"/>
        <dbReference type="Rhea" id="RHEA-COMP:12573"/>
        <dbReference type="ChEBI" id="CHEBI:15378"/>
        <dbReference type="ChEBI" id="CHEBI:58052"/>
        <dbReference type="ChEBI" id="CHEBI:58223"/>
        <dbReference type="ChEBI" id="CHEBI:132090"/>
        <dbReference type="ChEBI" id="CHEBI:132093"/>
        <dbReference type="EC" id="2.4.1.135"/>
    </reaction>
</comment>
<evidence type="ECO:0000256" key="15">
    <source>
        <dbReference type="SAM" id="MobiDB-lite"/>
    </source>
</evidence>
<dbReference type="GO" id="GO:0015018">
    <property type="term" value="F:galactosylgalactosylxylosylprotein 3-beta-glucuronosyltransferase activity"/>
    <property type="evidence" value="ECO:0007669"/>
    <property type="project" value="UniProtKB-UniRule"/>
</dbReference>
<feature type="site" description="Interaction with galactose moiety of substrate glycoprotein" evidence="13">
    <location>
        <position position="217"/>
    </location>
</feature>
<dbReference type="UniPathway" id="UPA00378"/>
<evidence type="ECO:0000256" key="13">
    <source>
        <dbReference type="PIRSR" id="PIRSR605027-4"/>
    </source>
</evidence>
<dbReference type="AlphaFoldDB" id="A0A1I8BVR9"/>
<keyword evidence="8 14" id="KW-0472">Membrane</keyword>
<evidence type="ECO:0000256" key="1">
    <source>
        <dbReference type="ARBA" id="ARBA00004606"/>
    </source>
</evidence>
<dbReference type="Proteomes" id="UP000095281">
    <property type="component" value="Unplaced"/>
</dbReference>
<dbReference type="GO" id="GO:0046872">
    <property type="term" value="F:metal ion binding"/>
    <property type="evidence" value="ECO:0007669"/>
    <property type="project" value="UniProtKB-KW"/>
</dbReference>
<keyword evidence="6 14" id="KW-0735">Signal-anchor</keyword>
<evidence type="ECO:0000256" key="2">
    <source>
        <dbReference type="ARBA" id="ARBA00007706"/>
    </source>
</evidence>
<evidence type="ECO:0000256" key="8">
    <source>
        <dbReference type="ARBA" id="ARBA00023136"/>
    </source>
</evidence>
<evidence type="ECO:0000256" key="14">
    <source>
        <dbReference type="RuleBase" id="RU363127"/>
    </source>
</evidence>
<evidence type="ECO:0000256" key="11">
    <source>
        <dbReference type="PIRSR" id="PIRSR605027-1"/>
    </source>
</evidence>
<dbReference type="CDD" id="cd00218">
    <property type="entry name" value="GlcAT-I"/>
    <property type="match status" value="1"/>
</dbReference>
<feature type="active site" description="Proton donor/acceptor" evidence="11">
    <location>
        <position position="270"/>
    </location>
</feature>
<name>A0A1I8BVR9_MELHA</name>
<dbReference type="Pfam" id="PF03360">
    <property type="entry name" value="Glyco_transf_43"/>
    <property type="match status" value="1"/>
</dbReference>
<keyword evidence="4 14" id="KW-0808">Transferase</keyword>
<evidence type="ECO:0000256" key="3">
    <source>
        <dbReference type="ARBA" id="ARBA00012641"/>
    </source>
</evidence>
<keyword evidence="14" id="KW-0333">Golgi apparatus</keyword>
<feature type="transmembrane region" description="Helical" evidence="14">
    <location>
        <begin position="25"/>
        <end position="45"/>
    </location>
</feature>
<keyword evidence="12 14" id="KW-0479">Metal-binding</keyword>
<dbReference type="GO" id="GO:0000139">
    <property type="term" value="C:Golgi membrane"/>
    <property type="evidence" value="ECO:0007669"/>
    <property type="project" value="UniProtKB-SubCell"/>
</dbReference>
<proteinExistence type="inferred from homology"/>
<comment type="cofactor">
    <cofactor evidence="12 14">
        <name>Mn(2+)</name>
        <dbReference type="ChEBI" id="CHEBI:29035"/>
    </cofactor>
</comment>
<evidence type="ECO:0000256" key="6">
    <source>
        <dbReference type="ARBA" id="ARBA00022968"/>
    </source>
</evidence>
<comment type="similarity">
    <text evidence="2 14">Belongs to the glycosyltransferase 43 family.</text>
</comment>